<keyword evidence="2" id="KW-1185">Reference proteome</keyword>
<dbReference type="Pfam" id="PF12929">
    <property type="entry name" value="Mid1"/>
    <property type="match status" value="1"/>
</dbReference>
<reference evidence="2" key="1">
    <citation type="submission" date="2016-03" db="EMBL/GenBank/DDBJ databases">
        <authorList>
            <person name="Devillers Hugo."/>
        </authorList>
    </citation>
    <scope>NUCLEOTIDE SEQUENCE [LARGE SCALE GENOMIC DNA]</scope>
</reference>
<proteinExistence type="predicted"/>
<accession>A0A1G4K1B0</accession>
<dbReference type="GO" id="GO:0005262">
    <property type="term" value="F:calcium channel activity"/>
    <property type="evidence" value="ECO:0007669"/>
    <property type="project" value="InterPro"/>
</dbReference>
<evidence type="ECO:0000313" key="1">
    <source>
        <dbReference type="EMBL" id="SCU97328.1"/>
    </source>
</evidence>
<organism evidence="1 2">
    <name type="scientific">Lachancea meyersii CBS 8951</name>
    <dbReference type="NCBI Taxonomy" id="1266667"/>
    <lineage>
        <taxon>Eukaryota</taxon>
        <taxon>Fungi</taxon>
        <taxon>Dikarya</taxon>
        <taxon>Ascomycota</taxon>
        <taxon>Saccharomycotina</taxon>
        <taxon>Saccharomycetes</taxon>
        <taxon>Saccharomycetales</taxon>
        <taxon>Saccharomycetaceae</taxon>
        <taxon>Lachancea</taxon>
    </lineage>
</organism>
<dbReference type="GO" id="GO:0098703">
    <property type="term" value="P:calcium ion import across plasma membrane"/>
    <property type="evidence" value="ECO:0007669"/>
    <property type="project" value="InterPro"/>
</dbReference>
<dbReference type="EMBL" id="LT598477">
    <property type="protein sequence ID" value="SCU97328.1"/>
    <property type="molecule type" value="Genomic_DNA"/>
</dbReference>
<sequence>MLFLLWFYISAACASLYHNNWDRFTENFEPTNLSSLNLQERSFFNSGMIEEWTPIRSTISPGNRQYFTFPVNSSYSRIMSSVDMLVFLSGNVNTQAPELFKSYTELEVAVYYTFDESVLSNITETGSLALFQAGYFEALALRPLDPDSNSTEYSNLYLVVDVYNTSSKSAAIPSPETQSLFWNYTLSISQYDLVFQWDNRAWIELVDSDYDSALLVTGNVTQSVSNSNYSIYDTGLYDLFLYSYDHVDYFDSSLTHSLGAIQNGPFLATSANNDSATYGYGSNNSTGLAIQKSITVREGSVKEQFHITGLNASTTYVVYLTKRISDNQRVLSSNGGVLFSKSTFTTLSDNSCSLIFGLDFCDGVAYSVPTSSLAKDNKTAIAIMYDEIAKSLYANFSKALQIIPCDTELDAKYSPLRSCDDCADAYRNWLCAVSIPRCTTLQSEYFIHRKKDDNRNDYLNQQIQPLNDYFEVLPCIDMCYSLVTDCPSDFQFSCPSKKSHSNLFYLSYNVYKSDQPFDTCNYVGSSKSLHIIDG</sequence>
<name>A0A1G4K1B0_9SACH</name>
<dbReference type="PANTHER" id="PTHR39142">
    <property type="entry name" value="MID1P"/>
    <property type="match status" value="1"/>
</dbReference>
<dbReference type="PANTHER" id="PTHR39142:SF1">
    <property type="entry name" value="AEL197CP"/>
    <property type="match status" value="1"/>
</dbReference>
<protein>
    <submittedName>
        <fullName evidence="1">LAME_0F19306g1_1</fullName>
    </submittedName>
</protein>
<dbReference type="Proteomes" id="UP000191144">
    <property type="component" value="Chromosome F"/>
</dbReference>
<gene>
    <name evidence="1" type="ORF">LAME_0F19306G</name>
</gene>
<dbReference type="OrthoDB" id="5405745at2759"/>
<evidence type="ECO:0000313" key="2">
    <source>
        <dbReference type="Proteomes" id="UP000191144"/>
    </source>
</evidence>
<dbReference type="AlphaFoldDB" id="A0A1G4K1B0"/>
<dbReference type="InterPro" id="IPR024338">
    <property type="entry name" value="MID1/Yam8"/>
</dbReference>